<feature type="repeat" description="Solcar" evidence="14">
    <location>
        <begin position="328"/>
        <end position="417"/>
    </location>
</feature>
<evidence type="ECO:0000256" key="2">
    <source>
        <dbReference type="ARBA" id="ARBA00004448"/>
    </source>
</evidence>
<dbReference type="EMBL" id="ADBL01002680">
    <property type="status" value="NOT_ANNOTATED_CDS"/>
    <property type="molecule type" value="Genomic_DNA"/>
</dbReference>
<feature type="compositionally biased region" description="Polar residues" evidence="16">
    <location>
        <begin position="147"/>
        <end position="157"/>
    </location>
</feature>
<keyword evidence="11 17" id="KW-1133">Transmembrane helix</keyword>
<evidence type="ECO:0000256" key="12">
    <source>
        <dbReference type="ARBA" id="ARBA00023128"/>
    </source>
</evidence>
<protein>
    <recommendedName>
        <fullName evidence="4">Mitochondrial thiamine pyrophosphate carrier 1</fullName>
    </recommendedName>
</protein>
<keyword evidence="9" id="KW-0999">Mitochondrion inner membrane</keyword>
<dbReference type="Pfam" id="PF00153">
    <property type="entry name" value="Mito_carr"/>
    <property type="match status" value="3"/>
</dbReference>
<keyword evidence="8" id="KW-0677">Repeat</keyword>
<feature type="transmembrane region" description="Helical" evidence="17">
    <location>
        <begin position="435"/>
        <end position="458"/>
    </location>
</feature>
<proteinExistence type="inferred from homology"/>
<evidence type="ECO:0000256" key="10">
    <source>
        <dbReference type="ARBA" id="ARBA00022837"/>
    </source>
</evidence>
<reference evidence="19" key="5">
    <citation type="submission" date="2015-06" db="UniProtKB">
        <authorList>
            <consortium name="EnsemblFungi"/>
        </authorList>
    </citation>
    <scope>IDENTIFICATION</scope>
    <source>
        <strain evidence="19">ATCC 64411</strain>
    </source>
</reference>
<keyword evidence="7" id="KW-0479">Metal-binding</keyword>
<dbReference type="FunFam" id="1.50.40.10:FF:000016">
    <property type="entry name" value="Solute carrier family 25 member 23"/>
    <property type="match status" value="1"/>
</dbReference>
<evidence type="ECO:0000256" key="13">
    <source>
        <dbReference type="ARBA" id="ARBA00023136"/>
    </source>
</evidence>
<dbReference type="PROSITE" id="PS50920">
    <property type="entry name" value="SOLCAR"/>
    <property type="match status" value="3"/>
</dbReference>
<keyword evidence="5 15" id="KW-0813">Transport</keyword>
<evidence type="ECO:0000313" key="19">
    <source>
        <dbReference type="EnsemblFungi" id="MAPG_10872T0"/>
    </source>
</evidence>
<name>A0A0C4EDR4_MAGP6</name>
<organism evidence="19 20">
    <name type="scientific">Magnaporthiopsis poae (strain ATCC 64411 / 73-15)</name>
    <name type="common">Kentucky bluegrass fungus</name>
    <name type="synonym">Magnaporthe poae</name>
    <dbReference type="NCBI Taxonomy" id="644358"/>
    <lineage>
        <taxon>Eukaryota</taxon>
        <taxon>Fungi</taxon>
        <taxon>Dikarya</taxon>
        <taxon>Ascomycota</taxon>
        <taxon>Pezizomycotina</taxon>
        <taxon>Sordariomycetes</taxon>
        <taxon>Sordariomycetidae</taxon>
        <taxon>Magnaporthales</taxon>
        <taxon>Magnaporthaceae</taxon>
        <taxon>Magnaporthiopsis</taxon>
    </lineage>
</organism>
<dbReference type="EMBL" id="GL876978">
    <property type="protein sequence ID" value="KLU91923.1"/>
    <property type="molecule type" value="Genomic_DNA"/>
</dbReference>
<sequence length="528" mass="55453">MPKHLYDADGGSALATALSFYSHIVTLNAEGDSLVSDDTLEGLGTTSFLLHALFGSILRLVEPSRSTSVDPLRTSKPKAPSLDGASNNPPTTKPSRPAAVGGAQTKPATHSTRSPAPPSPKPAPSTPSQATSPPASPSPGAIKDTKTTMAASGSRNAGLQLGAPRVSISQAHDQAVKALQTHFAFGHVGNSESLGEDVPEPGESKLTDYLPEPGYFVAGAIAGGVSRTATAPLDRLKVYLLVNTKTSTSAAISAATHGHPLAAVKSASKPITSAVASLYKSGGLRTFFAGNGLNVIKIMPETAIKFGSYEFAKRTLARLEGHNDPNMIDTRSKFVAGGVAGMVAQFSVYPLDTLKFRLQCETVPGGLRGNALLVQTAKRMYATGGIPAAYRGVTMGLVGMFPYSAIDMGTFEFLKTKLRRYKAKAQGIHEDDTDLGFLAMGAMGATSGAIGATVVYPLNLLRTRLQTQGTEMHPPTYTGIWDVTKKTIKNEGVRGLYKGLTPNILKVAPALSITWIVYESSKKFMGLH</sequence>
<dbReference type="VEuPathDB" id="FungiDB:MAPG_10872"/>
<dbReference type="InterPro" id="IPR018108">
    <property type="entry name" value="MCP_transmembrane"/>
</dbReference>
<comment type="subcellular location">
    <subcellularLocation>
        <location evidence="2">Mitochondrion inner membrane</location>
        <topology evidence="2">Multi-pass membrane protein</topology>
    </subcellularLocation>
</comment>
<dbReference type="OMA" id="KRYMSKY"/>
<feature type="region of interest" description="Disordered" evidence="16">
    <location>
        <begin position="65"/>
        <end position="158"/>
    </location>
</feature>
<evidence type="ECO:0000256" key="8">
    <source>
        <dbReference type="ARBA" id="ARBA00022737"/>
    </source>
</evidence>
<dbReference type="PRINTS" id="PR00926">
    <property type="entry name" value="MITOCARRIER"/>
</dbReference>
<evidence type="ECO:0000256" key="5">
    <source>
        <dbReference type="ARBA" id="ARBA00022448"/>
    </source>
</evidence>
<reference evidence="18" key="2">
    <citation type="submission" date="2010-05" db="EMBL/GenBank/DDBJ databases">
        <title>The Genome Sequence of Magnaporthe poae strain ATCC 64411.</title>
        <authorList>
            <consortium name="The Broad Institute Genome Sequencing Platform"/>
            <consortium name="Broad Institute Genome Sequencing Center for Infectious Disease"/>
            <person name="Ma L.-J."/>
            <person name="Dead R."/>
            <person name="Young S."/>
            <person name="Zeng Q."/>
            <person name="Koehrsen M."/>
            <person name="Alvarado L."/>
            <person name="Berlin A."/>
            <person name="Chapman S.B."/>
            <person name="Chen Z."/>
            <person name="Freedman E."/>
            <person name="Gellesch M."/>
            <person name="Goldberg J."/>
            <person name="Griggs A."/>
            <person name="Gujja S."/>
            <person name="Heilman E.R."/>
            <person name="Heiman D."/>
            <person name="Hepburn T."/>
            <person name="Howarth C."/>
            <person name="Jen D."/>
            <person name="Larson L."/>
            <person name="Mehta T."/>
            <person name="Neiman D."/>
            <person name="Pearson M."/>
            <person name="Roberts A."/>
            <person name="Saif S."/>
            <person name="Shea T."/>
            <person name="Shenoy N."/>
            <person name="Sisk P."/>
            <person name="Stolte C."/>
            <person name="Sykes S."/>
            <person name="Walk T."/>
            <person name="White J."/>
            <person name="Yandava C."/>
            <person name="Haas B."/>
            <person name="Nusbaum C."/>
            <person name="Birren B."/>
        </authorList>
    </citation>
    <scope>NUCLEOTIDE SEQUENCE</scope>
    <source>
        <strain evidence="18">ATCC 64411</strain>
    </source>
</reference>
<dbReference type="InterPro" id="IPR023395">
    <property type="entry name" value="MCP_dom_sf"/>
</dbReference>
<reference evidence="18" key="3">
    <citation type="submission" date="2011-03" db="EMBL/GenBank/DDBJ databases">
        <title>Annotation of Magnaporthe poae ATCC 64411.</title>
        <authorList>
            <person name="Ma L.-J."/>
            <person name="Dead R."/>
            <person name="Young S.K."/>
            <person name="Zeng Q."/>
            <person name="Gargeya S."/>
            <person name="Fitzgerald M."/>
            <person name="Haas B."/>
            <person name="Abouelleil A."/>
            <person name="Alvarado L."/>
            <person name="Arachchi H.M."/>
            <person name="Berlin A."/>
            <person name="Brown A."/>
            <person name="Chapman S.B."/>
            <person name="Chen Z."/>
            <person name="Dunbar C."/>
            <person name="Freedman E."/>
            <person name="Gearin G."/>
            <person name="Gellesch M."/>
            <person name="Goldberg J."/>
            <person name="Griggs A."/>
            <person name="Gujja S."/>
            <person name="Heiman D."/>
            <person name="Howarth C."/>
            <person name="Larson L."/>
            <person name="Lui A."/>
            <person name="MacDonald P.J.P."/>
            <person name="Mehta T."/>
            <person name="Montmayeur A."/>
            <person name="Murphy C."/>
            <person name="Neiman D."/>
            <person name="Pearson M."/>
            <person name="Priest M."/>
            <person name="Roberts A."/>
            <person name="Saif S."/>
            <person name="Shea T."/>
            <person name="Shenoy N."/>
            <person name="Sisk P."/>
            <person name="Stolte C."/>
            <person name="Sykes S."/>
            <person name="Yandava C."/>
            <person name="Wortman J."/>
            <person name="Nusbaum C."/>
            <person name="Birren B."/>
        </authorList>
    </citation>
    <scope>NUCLEOTIDE SEQUENCE</scope>
    <source>
        <strain evidence="18">ATCC 64411</strain>
    </source>
</reference>
<dbReference type="eggNOG" id="KOG0036">
    <property type="taxonomic scope" value="Eukaryota"/>
</dbReference>
<evidence type="ECO:0000313" key="20">
    <source>
        <dbReference type="Proteomes" id="UP000011715"/>
    </source>
</evidence>
<dbReference type="OrthoDB" id="270584at2759"/>
<dbReference type="GO" id="GO:0005743">
    <property type="term" value="C:mitochondrial inner membrane"/>
    <property type="evidence" value="ECO:0007669"/>
    <property type="project" value="UniProtKB-SubCell"/>
</dbReference>
<keyword evidence="13 14" id="KW-0472">Membrane</keyword>
<gene>
    <name evidence="18" type="ORF">MAPG_10872</name>
</gene>
<evidence type="ECO:0000256" key="16">
    <source>
        <dbReference type="SAM" id="MobiDB-lite"/>
    </source>
</evidence>
<dbReference type="Gene3D" id="1.50.40.10">
    <property type="entry name" value="Mitochondrial carrier domain"/>
    <property type="match status" value="1"/>
</dbReference>
<evidence type="ECO:0000256" key="9">
    <source>
        <dbReference type="ARBA" id="ARBA00022792"/>
    </source>
</evidence>
<feature type="repeat" description="Solcar" evidence="14">
    <location>
        <begin position="210"/>
        <end position="315"/>
    </location>
</feature>
<dbReference type="PANTHER" id="PTHR24089">
    <property type="entry name" value="SOLUTE CARRIER FAMILY 25"/>
    <property type="match status" value="1"/>
</dbReference>
<feature type="compositionally biased region" description="Polar residues" evidence="16">
    <location>
        <begin position="84"/>
        <end position="94"/>
    </location>
</feature>
<evidence type="ECO:0000256" key="4">
    <source>
        <dbReference type="ARBA" id="ARBA00021935"/>
    </source>
</evidence>
<feature type="repeat" description="Solcar" evidence="14">
    <location>
        <begin position="435"/>
        <end position="524"/>
    </location>
</feature>
<evidence type="ECO:0000256" key="3">
    <source>
        <dbReference type="ARBA" id="ARBA00006375"/>
    </source>
</evidence>
<reference evidence="19" key="4">
    <citation type="journal article" date="2015" name="G3 (Bethesda)">
        <title>Genome sequences of three phytopathogenic species of the Magnaporthaceae family of fungi.</title>
        <authorList>
            <person name="Okagaki L.H."/>
            <person name="Nunes C.C."/>
            <person name="Sailsbery J."/>
            <person name="Clay B."/>
            <person name="Brown D."/>
            <person name="John T."/>
            <person name="Oh Y."/>
            <person name="Young N."/>
            <person name="Fitzgerald M."/>
            <person name="Haas B.J."/>
            <person name="Zeng Q."/>
            <person name="Young S."/>
            <person name="Adiconis X."/>
            <person name="Fan L."/>
            <person name="Levin J.Z."/>
            <person name="Mitchell T.K."/>
            <person name="Okubara P.A."/>
            <person name="Farman M.L."/>
            <person name="Kohn L.M."/>
            <person name="Birren B."/>
            <person name="Ma L.-J."/>
            <person name="Dean R.A."/>
        </authorList>
    </citation>
    <scope>NUCLEOTIDE SEQUENCE</scope>
    <source>
        <strain evidence="19">ATCC 64411 / 73-15</strain>
    </source>
</reference>
<dbReference type="SUPFAM" id="SSF103506">
    <property type="entry name" value="Mitochondrial carrier"/>
    <property type="match status" value="1"/>
</dbReference>
<evidence type="ECO:0000256" key="17">
    <source>
        <dbReference type="SAM" id="Phobius"/>
    </source>
</evidence>
<evidence type="ECO:0000256" key="11">
    <source>
        <dbReference type="ARBA" id="ARBA00022989"/>
    </source>
</evidence>
<dbReference type="EnsemblFungi" id="MAPG_10872T0">
    <property type="protein sequence ID" value="MAPG_10872T0"/>
    <property type="gene ID" value="MAPG_10872"/>
</dbReference>
<accession>A0A0C4EDR4</accession>
<dbReference type="AlphaFoldDB" id="A0A0C4EDR4"/>
<keyword evidence="20" id="KW-1185">Reference proteome</keyword>
<keyword evidence="12" id="KW-0496">Mitochondrion</keyword>
<comment type="similarity">
    <text evidence="3 15">Belongs to the mitochondrial carrier (TC 2.A.29) family.</text>
</comment>
<evidence type="ECO:0000256" key="7">
    <source>
        <dbReference type="ARBA" id="ARBA00022723"/>
    </source>
</evidence>
<dbReference type="STRING" id="644358.A0A0C4EDR4"/>
<evidence type="ECO:0000256" key="14">
    <source>
        <dbReference type="PROSITE-ProRule" id="PRU00282"/>
    </source>
</evidence>
<dbReference type="InterPro" id="IPR002067">
    <property type="entry name" value="MCP"/>
</dbReference>
<evidence type="ECO:0000256" key="1">
    <source>
        <dbReference type="ARBA" id="ARBA00002238"/>
    </source>
</evidence>
<evidence type="ECO:0000256" key="6">
    <source>
        <dbReference type="ARBA" id="ARBA00022692"/>
    </source>
</evidence>
<dbReference type="Proteomes" id="UP000011715">
    <property type="component" value="Unassembled WGS sequence"/>
</dbReference>
<evidence type="ECO:0000313" key="18">
    <source>
        <dbReference type="EMBL" id="KLU91923.1"/>
    </source>
</evidence>
<comment type="function">
    <text evidence="1">Mitochondrial transporter that mediates uptake of thiamine pyrophosphate (ThPP) into mitochondria.</text>
</comment>
<keyword evidence="10" id="KW-0106">Calcium</keyword>
<reference evidence="20" key="1">
    <citation type="submission" date="2010-05" db="EMBL/GenBank/DDBJ databases">
        <title>The genome sequence of Magnaporthe poae strain ATCC 64411.</title>
        <authorList>
            <person name="Ma L.-J."/>
            <person name="Dead R."/>
            <person name="Young S."/>
            <person name="Zeng Q."/>
            <person name="Koehrsen M."/>
            <person name="Alvarado L."/>
            <person name="Berlin A."/>
            <person name="Chapman S.B."/>
            <person name="Chen Z."/>
            <person name="Freedman E."/>
            <person name="Gellesch M."/>
            <person name="Goldberg J."/>
            <person name="Griggs A."/>
            <person name="Gujja S."/>
            <person name="Heilman E.R."/>
            <person name="Heiman D."/>
            <person name="Hepburn T."/>
            <person name="Howarth C."/>
            <person name="Jen D."/>
            <person name="Larson L."/>
            <person name="Mehta T."/>
            <person name="Neiman D."/>
            <person name="Pearson M."/>
            <person name="Roberts A."/>
            <person name="Saif S."/>
            <person name="Shea T."/>
            <person name="Shenoy N."/>
            <person name="Sisk P."/>
            <person name="Stolte C."/>
            <person name="Sykes S."/>
            <person name="Walk T."/>
            <person name="White J."/>
            <person name="Yandava C."/>
            <person name="Haas B."/>
            <person name="Nusbaum C."/>
            <person name="Birren B."/>
        </authorList>
    </citation>
    <scope>NUCLEOTIDE SEQUENCE [LARGE SCALE GENOMIC DNA]</scope>
    <source>
        <strain evidence="20">ATCC 64411 / 73-15</strain>
    </source>
</reference>
<dbReference type="GO" id="GO:0055085">
    <property type="term" value="P:transmembrane transport"/>
    <property type="evidence" value="ECO:0007669"/>
    <property type="project" value="InterPro"/>
</dbReference>
<feature type="compositionally biased region" description="Pro residues" evidence="16">
    <location>
        <begin position="115"/>
        <end position="125"/>
    </location>
</feature>
<evidence type="ECO:0000256" key="15">
    <source>
        <dbReference type="RuleBase" id="RU000488"/>
    </source>
</evidence>
<dbReference type="GO" id="GO:0046872">
    <property type="term" value="F:metal ion binding"/>
    <property type="evidence" value="ECO:0007669"/>
    <property type="project" value="UniProtKB-KW"/>
</dbReference>
<keyword evidence="6 14" id="KW-0812">Transmembrane</keyword>